<dbReference type="SUPFAM" id="SSF54637">
    <property type="entry name" value="Thioesterase/thiol ester dehydrase-isomerase"/>
    <property type="match status" value="2"/>
</dbReference>
<accession>A0ABT6C6M6</accession>
<proteinExistence type="inferred from homology"/>
<comment type="caution">
    <text evidence="3">The sequence shown here is derived from an EMBL/GenBank/DDBJ whole genome shotgun (WGS) entry which is preliminary data.</text>
</comment>
<dbReference type="RefSeq" id="WP_277191957.1">
    <property type="nucleotide sequence ID" value="NZ_JAROAV010000028.1"/>
</dbReference>
<protein>
    <submittedName>
        <fullName evidence="3">MaoC/PaaZ C-terminal domain-containing protein</fullName>
    </submittedName>
</protein>
<feature type="domain" description="MaoC-like" evidence="2">
    <location>
        <begin position="188"/>
        <end position="260"/>
    </location>
</feature>
<dbReference type="PANTHER" id="PTHR43841">
    <property type="entry name" value="3-HYDROXYACYL-THIOESTER DEHYDRATASE HTDX-RELATED"/>
    <property type="match status" value="1"/>
</dbReference>
<organism evidence="3 4">
    <name type="scientific">Luteipulveratus flavus</name>
    <dbReference type="NCBI Taxonomy" id="3031728"/>
    <lineage>
        <taxon>Bacteria</taxon>
        <taxon>Bacillati</taxon>
        <taxon>Actinomycetota</taxon>
        <taxon>Actinomycetes</taxon>
        <taxon>Micrococcales</taxon>
        <taxon>Dermacoccaceae</taxon>
        <taxon>Luteipulveratus</taxon>
    </lineage>
</organism>
<dbReference type="EMBL" id="JAROAV010000028">
    <property type="protein sequence ID" value="MDF8264495.1"/>
    <property type="molecule type" value="Genomic_DNA"/>
</dbReference>
<dbReference type="InterPro" id="IPR002539">
    <property type="entry name" value="MaoC-like_dom"/>
</dbReference>
<name>A0ABT6C6M6_9MICO</name>
<dbReference type="Gene3D" id="3.10.129.10">
    <property type="entry name" value="Hotdog Thioesterase"/>
    <property type="match status" value="1"/>
</dbReference>
<gene>
    <name evidence="3" type="ORF">P4R38_09600</name>
</gene>
<evidence type="ECO:0000259" key="2">
    <source>
        <dbReference type="Pfam" id="PF01575"/>
    </source>
</evidence>
<dbReference type="PANTHER" id="PTHR43841:SF1">
    <property type="entry name" value="3-HYDROXYACYL-THIOESTER DEHYDRATASE X"/>
    <property type="match status" value="1"/>
</dbReference>
<dbReference type="Proteomes" id="UP001528912">
    <property type="component" value="Unassembled WGS sequence"/>
</dbReference>
<sequence>MPSNRTIEVSSEPRLAPVFLKAVAMSRLRSGTALPRLDVVRRDIRVDADRLAAYAHLTGFPLRNELPSTYLHNLSFPLQVTLFADRSYPYPLTGNVHLSNRITQHRPVLLDEPVTLTVRTANARPHRRGALADVIGEGRVGDDLVWEGVSTYLYRGQQADGTTEPQADEGDAVDGSGALWRLPGDLGRRFADVSGDVNPIHLNSLAAKALGFPTTIAHGAWSMARMLGALENRLPDAYSYDVSFRKPVLIPSTVRFVARRDAGTGQVALALRNHQKGTEHARGTITPLD</sequence>
<reference evidence="3 4" key="1">
    <citation type="submission" date="2023-03" db="EMBL/GenBank/DDBJ databases">
        <title>YIM 133296 draft genome.</title>
        <authorList>
            <person name="Xiong L."/>
        </authorList>
    </citation>
    <scope>NUCLEOTIDE SEQUENCE [LARGE SCALE GENOMIC DNA]</scope>
    <source>
        <strain evidence="3 4">YIM 133296</strain>
    </source>
</reference>
<keyword evidence="4" id="KW-1185">Reference proteome</keyword>
<comment type="similarity">
    <text evidence="1">Belongs to the enoyl-CoA hydratase/isomerase family.</text>
</comment>
<evidence type="ECO:0000313" key="4">
    <source>
        <dbReference type="Proteomes" id="UP001528912"/>
    </source>
</evidence>
<dbReference type="CDD" id="cd03441">
    <property type="entry name" value="R_hydratase_like"/>
    <property type="match status" value="1"/>
</dbReference>
<dbReference type="Pfam" id="PF01575">
    <property type="entry name" value="MaoC_dehydratas"/>
    <property type="match status" value="1"/>
</dbReference>
<evidence type="ECO:0000313" key="3">
    <source>
        <dbReference type="EMBL" id="MDF8264495.1"/>
    </source>
</evidence>
<evidence type="ECO:0000256" key="1">
    <source>
        <dbReference type="ARBA" id="ARBA00005254"/>
    </source>
</evidence>
<dbReference type="InterPro" id="IPR029069">
    <property type="entry name" value="HotDog_dom_sf"/>
</dbReference>